<feature type="signal peptide" evidence="13">
    <location>
        <begin position="1"/>
        <end position="27"/>
    </location>
</feature>
<evidence type="ECO:0000256" key="13">
    <source>
        <dbReference type="SAM" id="SignalP"/>
    </source>
</evidence>
<evidence type="ECO:0000313" key="17">
    <source>
        <dbReference type="Proteomes" id="UP000094256"/>
    </source>
</evidence>
<dbReference type="CDD" id="cd01347">
    <property type="entry name" value="ligand_gated_channel"/>
    <property type="match status" value="1"/>
</dbReference>
<keyword evidence="2 11" id="KW-0813">Transport</keyword>
<evidence type="ECO:0000313" key="16">
    <source>
        <dbReference type="EMBL" id="AOH85234.1"/>
    </source>
</evidence>
<dbReference type="AlphaFoldDB" id="A0A1B3ZCS7"/>
<evidence type="ECO:0000256" key="1">
    <source>
        <dbReference type="ARBA" id="ARBA00004571"/>
    </source>
</evidence>
<keyword evidence="17" id="KW-1185">Reference proteome</keyword>
<evidence type="ECO:0000256" key="8">
    <source>
        <dbReference type="ARBA" id="ARBA00023077"/>
    </source>
</evidence>
<keyword evidence="16" id="KW-0675">Receptor</keyword>
<gene>
    <name evidence="16" type="ORF">AWL63_16000</name>
</gene>
<dbReference type="STRING" id="1560345.AWL63_16000"/>
<organism evidence="16 17">
    <name type="scientific">Sphingomonas panacis</name>
    <dbReference type="NCBI Taxonomy" id="1560345"/>
    <lineage>
        <taxon>Bacteria</taxon>
        <taxon>Pseudomonadati</taxon>
        <taxon>Pseudomonadota</taxon>
        <taxon>Alphaproteobacteria</taxon>
        <taxon>Sphingomonadales</taxon>
        <taxon>Sphingomonadaceae</taxon>
        <taxon>Sphingomonas</taxon>
    </lineage>
</organism>
<evidence type="ECO:0000256" key="7">
    <source>
        <dbReference type="ARBA" id="ARBA00023065"/>
    </source>
</evidence>
<keyword evidence="6" id="KW-0408">Iron</keyword>
<dbReference type="EMBL" id="CP014168">
    <property type="protein sequence ID" value="AOH85234.1"/>
    <property type="molecule type" value="Genomic_DNA"/>
</dbReference>
<keyword evidence="8 12" id="KW-0798">TonB box</keyword>
<dbReference type="GO" id="GO:0006826">
    <property type="term" value="P:iron ion transport"/>
    <property type="evidence" value="ECO:0007669"/>
    <property type="project" value="UniProtKB-KW"/>
</dbReference>
<evidence type="ECO:0000256" key="10">
    <source>
        <dbReference type="ARBA" id="ARBA00023237"/>
    </source>
</evidence>
<reference evidence="16 17" key="1">
    <citation type="submission" date="2016-01" db="EMBL/GenBank/DDBJ databases">
        <title>Complete genome and mega plasmid sequence of Sphingomonas panacis DCY99 elicits systemic resistance in rice to Xanthomonas oryzae.</title>
        <authorList>
            <person name="Kim Y.J."/>
            <person name="Yang D.C."/>
            <person name="Sing P."/>
        </authorList>
    </citation>
    <scope>NUCLEOTIDE SEQUENCE [LARGE SCALE GENOMIC DNA]</scope>
    <source>
        <strain evidence="16 17">DCY99</strain>
    </source>
</reference>
<evidence type="ECO:0000256" key="4">
    <source>
        <dbReference type="ARBA" id="ARBA00022496"/>
    </source>
</evidence>
<dbReference type="InterPro" id="IPR000531">
    <property type="entry name" value="Beta-barrel_TonB"/>
</dbReference>
<dbReference type="InterPro" id="IPR039426">
    <property type="entry name" value="TonB-dep_rcpt-like"/>
</dbReference>
<evidence type="ECO:0000256" key="12">
    <source>
        <dbReference type="RuleBase" id="RU003357"/>
    </source>
</evidence>
<feature type="domain" description="TonB-dependent receptor-like beta-barrel" evidence="14">
    <location>
        <begin position="305"/>
        <end position="763"/>
    </location>
</feature>
<protein>
    <submittedName>
        <fullName evidence="16">TonB-dependent receptor</fullName>
    </submittedName>
</protein>
<sequence>MSRSFVSAVLVGGSVLALAVSATSAFAQTAPATPASNQTFGDSAGQGDIAEPAIGDIVVTAQRRSERLQDVPLAVTAVTAEGLAQRQISDTNSLVLAVPSLSYQQGANPTNTSFRIRGVGTALFGQGVESSVSVVTDGVVAIRAAQGFSDLADVEQVEVLRGPQGTLFGKNASAGVINITTALPSNTFQMKADATVAEHGEYRARGTVSGPISDTLRARVTGFYSDVRGITRNIATNSWVNGSKSWGVRGKLDWDATDTLNLVAAADYRKTDADCCASTLINIANPLLQRLAGPIQATRENRTISEDANTYANSKSQTYSLTGNLDLGSATLTSITAYQKFDLDVNQPIDRINAPVPLFVGANAAYSWWNQNHGRVDLKGFTQEVRLANRGNSDINYVVGVFYLNSSINRPFDRRRARCTAGTLGQPCAPGNIVYQSSASDITLDQQNISVFGQTDFKIVGGLRAIAGVRVQHEKGTNAGTRIAPIQPGDTVFPNNPPNSGSFSASDTAVTGKAGLQYEFNRNLQTYATYTRGYKGLGFEMEIGGNLAAQSAVEPEHVNAYEIGAKGRTADGSLSFAVALFRSDYTNLQVQANRSDPVTGVVQFVTTNAGSSRSQGVELEATLRPSRNLSVNMGVTYARSRINIDGLNCGLQLQAAAPVIATGVPTNVCYRSAAGATPQQNLRDRPLQASPDWRISVAPRWDFQLSSALDAFVQSSLAYTSAQYFTSELDPLTIQPAYAIVDASVGVRTSDQRYSLTLFVRNLFNENYLTSIGHNSLLSTTASPFDLVGTYNKDSRRYAGATLGVKF</sequence>
<evidence type="ECO:0000256" key="6">
    <source>
        <dbReference type="ARBA" id="ARBA00023004"/>
    </source>
</evidence>
<dbReference type="OrthoDB" id="9760333at2"/>
<proteinExistence type="inferred from homology"/>
<keyword evidence="13" id="KW-0732">Signal</keyword>
<keyword evidence="4" id="KW-0410">Iron transport</keyword>
<dbReference type="PROSITE" id="PS52016">
    <property type="entry name" value="TONB_DEPENDENT_REC_3"/>
    <property type="match status" value="1"/>
</dbReference>
<dbReference type="Pfam" id="PF07715">
    <property type="entry name" value="Plug"/>
    <property type="match status" value="1"/>
</dbReference>
<keyword evidence="7" id="KW-0406">Ion transport</keyword>
<dbReference type="Proteomes" id="UP000094256">
    <property type="component" value="Chromosome"/>
</dbReference>
<dbReference type="Pfam" id="PF00593">
    <property type="entry name" value="TonB_dep_Rec_b-barrel"/>
    <property type="match status" value="1"/>
</dbReference>
<keyword evidence="10 11" id="KW-0998">Cell outer membrane</keyword>
<name>A0A1B3ZCS7_9SPHN</name>
<dbReference type="InterPro" id="IPR012910">
    <property type="entry name" value="Plug_dom"/>
</dbReference>
<evidence type="ECO:0000256" key="5">
    <source>
        <dbReference type="ARBA" id="ARBA00022692"/>
    </source>
</evidence>
<dbReference type="RefSeq" id="WP_069205769.1">
    <property type="nucleotide sequence ID" value="NZ_CP014168.1"/>
</dbReference>
<evidence type="ECO:0000256" key="3">
    <source>
        <dbReference type="ARBA" id="ARBA00022452"/>
    </source>
</evidence>
<evidence type="ECO:0000256" key="11">
    <source>
        <dbReference type="PROSITE-ProRule" id="PRU01360"/>
    </source>
</evidence>
<keyword evidence="5 11" id="KW-0812">Transmembrane</keyword>
<evidence type="ECO:0000256" key="2">
    <source>
        <dbReference type="ARBA" id="ARBA00022448"/>
    </source>
</evidence>
<feature type="domain" description="TonB-dependent receptor plug" evidence="15">
    <location>
        <begin position="68"/>
        <end position="176"/>
    </location>
</feature>
<dbReference type="SUPFAM" id="SSF56935">
    <property type="entry name" value="Porins"/>
    <property type="match status" value="1"/>
</dbReference>
<comment type="subcellular location">
    <subcellularLocation>
        <location evidence="1 11">Cell outer membrane</location>
        <topology evidence="1 11">Multi-pass membrane protein</topology>
    </subcellularLocation>
</comment>
<feature type="chain" id="PRO_5008556320" evidence="13">
    <location>
        <begin position="28"/>
        <end position="807"/>
    </location>
</feature>
<dbReference type="KEGG" id="span:AWL63_16000"/>
<evidence type="ECO:0000259" key="14">
    <source>
        <dbReference type="Pfam" id="PF00593"/>
    </source>
</evidence>
<comment type="similarity">
    <text evidence="11 12">Belongs to the TonB-dependent receptor family.</text>
</comment>
<evidence type="ECO:0000259" key="15">
    <source>
        <dbReference type="Pfam" id="PF07715"/>
    </source>
</evidence>
<dbReference type="PANTHER" id="PTHR32552">
    <property type="entry name" value="FERRICHROME IRON RECEPTOR-RELATED"/>
    <property type="match status" value="1"/>
</dbReference>
<dbReference type="InterPro" id="IPR036942">
    <property type="entry name" value="Beta-barrel_TonB_sf"/>
</dbReference>
<evidence type="ECO:0000256" key="9">
    <source>
        <dbReference type="ARBA" id="ARBA00023136"/>
    </source>
</evidence>
<dbReference type="PANTHER" id="PTHR32552:SF81">
    <property type="entry name" value="TONB-DEPENDENT OUTER MEMBRANE RECEPTOR"/>
    <property type="match status" value="1"/>
</dbReference>
<dbReference type="GO" id="GO:0009279">
    <property type="term" value="C:cell outer membrane"/>
    <property type="evidence" value="ECO:0007669"/>
    <property type="project" value="UniProtKB-SubCell"/>
</dbReference>
<dbReference type="Gene3D" id="2.40.170.20">
    <property type="entry name" value="TonB-dependent receptor, beta-barrel domain"/>
    <property type="match status" value="1"/>
</dbReference>
<accession>A0A1B3ZCS7</accession>
<keyword evidence="9 11" id="KW-0472">Membrane</keyword>
<keyword evidence="3 11" id="KW-1134">Transmembrane beta strand</keyword>